<dbReference type="EMBL" id="PSRQ01000053">
    <property type="protein sequence ID" value="PWU22898.1"/>
    <property type="molecule type" value="Genomic_DNA"/>
</dbReference>
<proteinExistence type="predicted"/>
<dbReference type="Proteomes" id="UP000246104">
    <property type="component" value="Unassembled WGS sequence"/>
</dbReference>
<dbReference type="SUPFAM" id="SSF47336">
    <property type="entry name" value="ACP-like"/>
    <property type="match status" value="1"/>
</dbReference>
<organism evidence="2 3">
    <name type="scientific">Candidatus Cerribacteria bacterium 'Amazon FNV 2010 28 9'</name>
    <dbReference type="NCBI Taxonomy" id="2081795"/>
    <lineage>
        <taxon>Bacteria</taxon>
        <taxon>Candidatus Cerribacteria</taxon>
    </lineage>
</organism>
<evidence type="ECO:0000259" key="1">
    <source>
        <dbReference type="Pfam" id="PF00550"/>
    </source>
</evidence>
<evidence type="ECO:0000313" key="3">
    <source>
        <dbReference type="Proteomes" id="UP000246104"/>
    </source>
</evidence>
<dbReference type="Pfam" id="PF00550">
    <property type="entry name" value="PP-binding"/>
    <property type="match status" value="1"/>
</dbReference>
<reference evidence="2 3" key="1">
    <citation type="submission" date="2018-02" db="EMBL/GenBank/DDBJ databases">
        <title>Genomic Reconstructions from Amazon Rainforest and Pasture Soil Reveal Novel Insights into the Physiology of Candidate Phyla in Tropical Sites.</title>
        <authorList>
            <person name="Kroeger M.E."/>
            <person name="Delmont T."/>
            <person name="Eren A.M."/>
            <person name="Guo J."/>
            <person name="Meyer K.M."/>
            <person name="Khan K."/>
            <person name="Rodrigues J.L.M."/>
            <person name="Bohannan B.J.M."/>
            <person name="Tringe S."/>
            <person name="Borges C.D."/>
            <person name="Tiedje J."/>
            <person name="Tsai S.M."/>
            <person name="Nusslein K."/>
        </authorList>
    </citation>
    <scope>NUCLEOTIDE SEQUENCE [LARGE SCALE GENOMIC DNA]</scope>
    <source>
        <strain evidence="2">Amazon FNV 2010 28 9</strain>
    </source>
</reference>
<name>A0A317JMM6_9BACT</name>
<dbReference type="InterPro" id="IPR009081">
    <property type="entry name" value="PP-bd_ACP"/>
</dbReference>
<sequence>MTPPLKLDQNPTFIKLAQVLAETTGVDVTDIYPNSSIHDDFVMNPVEYSQFLTALRLTFPGLTISRADLEECDTVYDVADFIEDSLS</sequence>
<dbReference type="AlphaFoldDB" id="A0A317JMM6"/>
<comment type="caution">
    <text evidence="2">The sequence shown here is derived from an EMBL/GenBank/DDBJ whole genome shotgun (WGS) entry which is preliminary data.</text>
</comment>
<dbReference type="Gene3D" id="1.10.1200.10">
    <property type="entry name" value="ACP-like"/>
    <property type="match status" value="1"/>
</dbReference>
<accession>A0A317JMM6</accession>
<protein>
    <recommendedName>
        <fullName evidence="1">Carrier domain-containing protein</fullName>
    </recommendedName>
</protein>
<dbReference type="InterPro" id="IPR036736">
    <property type="entry name" value="ACP-like_sf"/>
</dbReference>
<feature type="domain" description="Carrier" evidence="1">
    <location>
        <begin position="15"/>
        <end position="82"/>
    </location>
</feature>
<evidence type="ECO:0000313" key="2">
    <source>
        <dbReference type="EMBL" id="PWU22898.1"/>
    </source>
</evidence>
<gene>
    <name evidence="2" type="ORF">C5B42_04920</name>
</gene>